<evidence type="ECO:0000313" key="3">
    <source>
        <dbReference type="Proteomes" id="UP000176101"/>
    </source>
</evidence>
<dbReference type="AlphaFoldDB" id="A0A1E7KKC3"/>
<dbReference type="PATRIC" id="fig|1075402.3.peg.3978"/>
<dbReference type="Pfam" id="PF11941">
    <property type="entry name" value="DUF3459"/>
    <property type="match status" value="1"/>
</dbReference>
<organism evidence="2 3">
    <name type="scientific">Streptomyces oceani</name>
    <dbReference type="NCBI Taxonomy" id="1075402"/>
    <lineage>
        <taxon>Bacteria</taxon>
        <taxon>Bacillati</taxon>
        <taxon>Actinomycetota</taxon>
        <taxon>Actinomycetes</taxon>
        <taxon>Kitasatosporales</taxon>
        <taxon>Streptomycetaceae</taxon>
        <taxon>Streptomyces</taxon>
    </lineage>
</organism>
<dbReference type="STRING" id="1075402.AN216_05995"/>
<dbReference type="InterPro" id="IPR022567">
    <property type="entry name" value="DUF3459"/>
</dbReference>
<dbReference type="GO" id="GO:0016798">
    <property type="term" value="F:hydrolase activity, acting on glycosyl bonds"/>
    <property type="evidence" value="ECO:0007669"/>
    <property type="project" value="UniProtKB-KW"/>
</dbReference>
<keyword evidence="3" id="KW-1185">Reference proteome</keyword>
<dbReference type="Proteomes" id="UP000176101">
    <property type="component" value="Unassembled WGS sequence"/>
</dbReference>
<dbReference type="SUPFAM" id="SSF51445">
    <property type="entry name" value="(Trans)glycosidases"/>
    <property type="match status" value="1"/>
</dbReference>
<dbReference type="InterPro" id="IPR044901">
    <property type="entry name" value="Trehalose_TreZ_E-set_sf"/>
</dbReference>
<name>A0A1E7KKC3_9ACTN</name>
<evidence type="ECO:0000313" key="2">
    <source>
        <dbReference type="EMBL" id="OEV04472.1"/>
    </source>
</evidence>
<protein>
    <recommendedName>
        <fullName evidence="1">DUF3459 domain-containing protein</fullName>
    </recommendedName>
</protein>
<accession>A0A1E7KKC3</accession>
<dbReference type="RefSeq" id="WP_139140869.1">
    <property type="nucleotide sequence ID" value="NZ_LJGU01000113.1"/>
</dbReference>
<feature type="domain" description="DUF3459" evidence="1">
    <location>
        <begin position="141"/>
        <end position="209"/>
    </location>
</feature>
<dbReference type="Gene3D" id="3.20.20.80">
    <property type="entry name" value="Glycosidases"/>
    <property type="match status" value="1"/>
</dbReference>
<feature type="non-terminal residue" evidence="2">
    <location>
        <position position="1"/>
    </location>
</feature>
<gene>
    <name evidence="2" type="ORF">AN216_05995</name>
</gene>
<proteinExistence type="predicted"/>
<comment type="caution">
    <text evidence="2">The sequence shown here is derived from an EMBL/GenBank/DDBJ whole genome shotgun (WGS) entry which is preliminary data.</text>
</comment>
<reference evidence="2 3" key="1">
    <citation type="journal article" date="2016" name="Front. Microbiol.">
        <title>Comparative Genomics Analysis of Streptomyces Species Reveals Their Adaptation to the Marine Environment and Their Diversity at the Genomic Level.</title>
        <authorList>
            <person name="Tian X."/>
            <person name="Zhang Z."/>
            <person name="Yang T."/>
            <person name="Chen M."/>
            <person name="Li J."/>
            <person name="Chen F."/>
            <person name="Yang J."/>
            <person name="Li W."/>
            <person name="Zhang B."/>
            <person name="Zhang Z."/>
            <person name="Wu J."/>
            <person name="Zhang C."/>
            <person name="Long L."/>
            <person name="Xiao J."/>
        </authorList>
    </citation>
    <scope>NUCLEOTIDE SEQUENCE [LARGE SCALE GENOMIC DNA]</scope>
    <source>
        <strain evidence="2 3">SCSIO 02100</strain>
    </source>
</reference>
<dbReference type="Gene3D" id="1.10.10.760">
    <property type="entry name" value="E-set domains of sugar-utilizing enzymes"/>
    <property type="match status" value="1"/>
</dbReference>
<dbReference type="InterPro" id="IPR017853">
    <property type="entry name" value="GH"/>
</dbReference>
<dbReference type="EMBL" id="LJGU01000113">
    <property type="protein sequence ID" value="OEV04472.1"/>
    <property type="molecule type" value="Genomic_DNA"/>
</dbReference>
<evidence type="ECO:0000259" key="1">
    <source>
        <dbReference type="Pfam" id="PF11941"/>
    </source>
</evidence>
<dbReference type="OrthoDB" id="9800174at2"/>
<sequence length="211" mass="23530">HRFVHYAQNHDQIGNRALGDRLAAALPPGRLACAAALVLLSPMTPMLFMGEEWGARTPWQYFTDHPDPALAEAVRLGRRQEFAAHGWDGADLPDPQSPATRDRSCLDWTEPHREPHVRLLRWHRQLIALRHQHPPLAHAPLGEAAVRFDEDAGWLALHNGPLHVVINLAEDRTARVSFPEASGELLAAWDPATRYAEGVLQLPARSPAVLR</sequence>